<comment type="caution">
    <text evidence="1">The sequence shown here is derived from an EMBL/GenBank/DDBJ whole genome shotgun (WGS) entry which is preliminary data.</text>
</comment>
<organism evidence="1 2">
    <name type="scientific">Sphaerisporangium aureirubrum</name>
    <dbReference type="NCBI Taxonomy" id="1544736"/>
    <lineage>
        <taxon>Bacteria</taxon>
        <taxon>Bacillati</taxon>
        <taxon>Actinomycetota</taxon>
        <taxon>Actinomycetes</taxon>
        <taxon>Streptosporangiales</taxon>
        <taxon>Streptosporangiaceae</taxon>
        <taxon>Sphaerisporangium</taxon>
    </lineage>
</organism>
<proteinExistence type="predicted"/>
<dbReference type="Pfam" id="PF24596">
    <property type="entry name" value="DUF7620"/>
    <property type="match status" value="1"/>
</dbReference>
<dbReference type="RefSeq" id="WP_380748171.1">
    <property type="nucleotide sequence ID" value="NZ_JBHSRF010000007.1"/>
</dbReference>
<dbReference type="InterPro" id="IPR056037">
    <property type="entry name" value="DUF7620"/>
</dbReference>
<name>A0ABW1NCV0_9ACTN</name>
<evidence type="ECO:0000313" key="1">
    <source>
        <dbReference type="EMBL" id="MFC6080901.1"/>
    </source>
</evidence>
<keyword evidence="2" id="KW-1185">Reference proteome</keyword>
<dbReference type="EMBL" id="JBHSRF010000007">
    <property type="protein sequence ID" value="MFC6080901.1"/>
    <property type="molecule type" value="Genomic_DNA"/>
</dbReference>
<accession>A0ABW1NCV0</accession>
<evidence type="ECO:0000313" key="2">
    <source>
        <dbReference type="Proteomes" id="UP001596137"/>
    </source>
</evidence>
<reference evidence="2" key="1">
    <citation type="journal article" date="2019" name="Int. J. Syst. Evol. Microbiol.">
        <title>The Global Catalogue of Microorganisms (GCM) 10K type strain sequencing project: providing services to taxonomists for standard genome sequencing and annotation.</title>
        <authorList>
            <consortium name="The Broad Institute Genomics Platform"/>
            <consortium name="The Broad Institute Genome Sequencing Center for Infectious Disease"/>
            <person name="Wu L."/>
            <person name="Ma J."/>
        </authorList>
    </citation>
    <scope>NUCLEOTIDE SEQUENCE [LARGE SCALE GENOMIC DNA]</scope>
    <source>
        <strain evidence="2">JCM 30346</strain>
    </source>
</reference>
<protein>
    <submittedName>
        <fullName evidence="1">Uncharacterized protein</fullName>
    </submittedName>
</protein>
<gene>
    <name evidence="1" type="ORF">ACFP1K_06995</name>
</gene>
<dbReference type="Proteomes" id="UP001596137">
    <property type="component" value="Unassembled WGS sequence"/>
</dbReference>
<sequence>MTGDEQDRPDLDQARHLVDESRLRAQRDMRAAKEKARHKRSLAQRLRELREENGFDRVLDDAFGGGSG</sequence>